<accession>A0A0F9G0F7</accession>
<name>A0A0F9G0F7_9ZZZZ</name>
<evidence type="ECO:0000313" key="1">
    <source>
        <dbReference type="EMBL" id="KKL56862.1"/>
    </source>
</evidence>
<proteinExistence type="predicted"/>
<protein>
    <submittedName>
        <fullName evidence="1">Uncharacterized protein</fullName>
    </submittedName>
</protein>
<sequence length="61" mass="6561">MTVLVEEVGKAARCINKLGLTQDATVFMQWRKELGHRCVTIAAVAAQIAEQYAVEGGTPDA</sequence>
<dbReference type="EMBL" id="LAZR01030351">
    <property type="protein sequence ID" value="KKL56862.1"/>
    <property type="molecule type" value="Genomic_DNA"/>
</dbReference>
<dbReference type="AlphaFoldDB" id="A0A0F9G0F7"/>
<gene>
    <name evidence="1" type="ORF">LCGC14_2241150</name>
</gene>
<organism evidence="1">
    <name type="scientific">marine sediment metagenome</name>
    <dbReference type="NCBI Taxonomy" id="412755"/>
    <lineage>
        <taxon>unclassified sequences</taxon>
        <taxon>metagenomes</taxon>
        <taxon>ecological metagenomes</taxon>
    </lineage>
</organism>
<comment type="caution">
    <text evidence="1">The sequence shown here is derived from an EMBL/GenBank/DDBJ whole genome shotgun (WGS) entry which is preliminary data.</text>
</comment>
<reference evidence="1" key="1">
    <citation type="journal article" date="2015" name="Nature">
        <title>Complex archaea that bridge the gap between prokaryotes and eukaryotes.</title>
        <authorList>
            <person name="Spang A."/>
            <person name="Saw J.H."/>
            <person name="Jorgensen S.L."/>
            <person name="Zaremba-Niedzwiedzka K."/>
            <person name="Martijn J."/>
            <person name="Lind A.E."/>
            <person name="van Eijk R."/>
            <person name="Schleper C."/>
            <person name="Guy L."/>
            <person name="Ettema T.J."/>
        </authorList>
    </citation>
    <scope>NUCLEOTIDE SEQUENCE</scope>
</reference>